<dbReference type="EMBL" id="JAMDMJ010000009">
    <property type="protein sequence ID" value="MCY9595990.1"/>
    <property type="molecule type" value="Genomic_DNA"/>
</dbReference>
<organism evidence="4 5">
    <name type="scientific">Paenibacillus chitinolyticus</name>
    <dbReference type="NCBI Taxonomy" id="79263"/>
    <lineage>
        <taxon>Bacteria</taxon>
        <taxon>Bacillati</taxon>
        <taxon>Bacillota</taxon>
        <taxon>Bacilli</taxon>
        <taxon>Bacillales</taxon>
        <taxon>Paenibacillaceae</taxon>
        <taxon>Paenibacillus</taxon>
    </lineage>
</organism>
<dbReference type="PROSITE" id="PS51257">
    <property type="entry name" value="PROKAR_LIPOPROTEIN"/>
    <property type="match status" value="1"/>
</dbReference>
<feature type="compositionally biased region" description="Basic and acidic residues" evidence="1">
    <location>
        <begin position="161"/>
        <end position="180"/>
    </location>
</feature>
<dbReference type="KEGG" id="pchi:PC41400_20715"/>
<dbReference type="GeneID" id="95377218"/>
<dbReference type="InterPro" id="IPR008719">
    <property type="entry name" value="N2O_reductase_NosL"/>
</dbReference>
<reference evidence="4 5" key="1">
    <citation type="submission" date="2018-01" db="EMBL/GenBank/DDBJ databases">
        <title>The whole genome sequencing and assembly of Paenibacillus chitinolyticus KCCM 41400 strain.</title>
        <authorList>
            <person name="Kim J.-Y."/>
            <person name="Park M.-K."/>
            <person name="Lee Y.-J."/>
            <person name="Yi H."/>
            <person name="Bahn Y.-S."/>
            <person name="Kim J.F."/>
            <person name="Lee D.-W."/>
        </authorList>
    </citation>
    <scope>NUCLEOTIDE SEQUENCE [LARGE SCALE GENOMIC DNA]</scope>
    <source>
        <strain evidence="4 5">KCCM 41400</strain>
    </source>
</reference>
<evidence type="ECO:0000256" key="1">
    <source>
        <dbReference type="SAM" id="MobiDB-lite"/>
    </source>
</evidence>
<evidence type="ECO:0000313" key="5">
    <source>
        <dbReference type="Proteomes" id="UP000288943"/>
    </source>
</evidence>
<dbReference type="PANTHER" id="PTHR41247:SF1">
    <property type="entry name" value="HTH-TYPE TRANSCRIPTIONAL REPRESSOR YCNK"/>
    <property type="match status" value="1"/>
</dbReference>
<dbReference type="PANTHER" id="PTHR41247">
    <property type="entry name" value="HTH-TYPE TRANSCRIPTIONAL REPRESSOR YCNK"/>
    <property type="match status" value="1"/>
</dbReference>
<feature type="signal peptide" evidence="2">
    <location>
        <begin position="1"/>
        <end position="20"/>
    </location>
</feature>
<feature type="chain" id="PRO_5038612509" evidence="2">
    <location>
        <begin position="21"/>
        <end position="189"/>
    </location>
</feature>
<proteinExistence type="predicted"/>
<dbReference type="Proteomes" id="UP000288943">
    <property type="component" value="Chromosome"/>
</dbReference>
<name>A0A410WZS8_9BACL</name>
<dbReference type="Proteomes" id="UP001527202">
    <property type="component" value="Unassembled WGS sequence"/>
</dbReference>
<feature type="region of interest" description="Disordered" evidence="1">
    <location>
        <begin position="154"/>
        <end position="189"/>
    </location>
</feature>
<reference evidence="3 6" key="2">
    <citation type="submission" date="2022-05" db="EMBL/GenBank/DDBJ databases">
        <title>Genome Sequencing of Bee-Associated Microbes.</title>
        <authorList>
            <person name="Dunlap C."/>
        </authorList>
    </citation>
    <scope>NUCLEOTIDE SEQUENCE [LARGE SCALE GENOMIC DNA]</scope>
    <source>
        <strain evidence="3 6">NRRL B-23120</strain>
    </source>
</reference>
<evidence type="ECO:0000313" key="6">
    <source>
        <dbReference type="Proteomes" id="UP001527202"/>
    </source>
</evidence>
<protein>
    <submittedName>
        <fullName evidence="3">Nitrous oxide reductase accessory protein NosL</fullName>
    </submittedName>
</protein>
<evidence type="ECO:0000313" key="4">
    <source>
        <dbReference type="EMBL" id="QAV19948.1"/>
    </source>
</evidence>
<evidence type="ECO:0000313" key="3">
    <source>
        <dbReference type="EMBL" id="MCY9595990.1"/>
    </source>
</evidence>
<dbReference type="AlphaFoldDB" id="A0A410WZS8"/>
<gene>
    <name evidence="3" type="ORF">M5X16_09400</name>
    <name evidence="4" type="ORF">PC41400_20715</name>
</gene>
<accession>A0A410WZS8</accession>
<dbReference type="Pfam" id="PF05573">
    <property type="entry name" value="NosL"/>
    <property type="match status" value="1"/>
</dbReference>
<dbReference type="SUPFAM" id="SSF160387">
    <property type="entry name" value="NosL/MerB-like"/>
    <property type="match status" value="1"/>
</dbReference>
<dbReference type="EMBL" id="CP026520">
    <property type="protein sequence ID" value="QAV19948.1"/>
    <property type="molecule type" value="Genomic_DNA"/>
</dbReference>
<dbReference type="OrthoDB" id="9792749at2"/>
<evidence type="ECO:0000256" key="2">
    <source>
        <dbReference type="SAM" id="SignalP"/>
    </source>
</evidence>
<keyword evidence="6" id="KW-1185">Reference proteome</keyword>
<sequence>MKKTGLFLLSVLLIMTILSACGKAKDQAEPINEETDKCAICNMQIKDDAFAVQLKTKDGKTYKFDDLGCMNEWKGKNAADSIQVQFVRDYNNKEWIKYEDATYVYDPSFKSPMAYGIYSFKDKAEAQKFADSQKKGKVMTAADLGKHTWEQSKSMMNMGGSHDHSVTPEAGGDKDAHGGKAGDQGTHGK</sequence>
<dbReference type="RefSeq" id="WP_042233248.1">
    <property type="nucleotide sequence ID" value="NZ_CP026520.1"/>
</dbReference>
<keyword evidence="2" id="KW-0732">Signal</keyword>